<reference evidence="1" key="2">
    <citation type="submission" date="2025-09" db="UniProtKB">
        <authorList>
            <consortium name="Ensembl"/>
        </authorList>
    </citation>
    <scope>IDENTIFICATION</scope>
</reference>
<dbReference type="AlphaFoldDB" id="A0A8C9L6Q9"/>
<organism evidence="1 2">
    <name type="scientific">Pavo cristatus</name>
    <name type="common">Indian peafowl</name>
    <name type="synonym">Blue peafowl</name>
    <dbReference type="NCBI Taxonomy" id="9049"/>
    <lineage>
        <taxon>Eukaryota</taxon>
        <taxon>Metazoa</taxon>
        <taxon>Chordata</taxon>
        <taxon>Craniata</taxon>
        <taxon>Vertebrata</taxon>
        <taxon>Euteleostomi</taxon>
        <taxon>Archelosauria</taxon>
        <taxon>Archosauria</taxon>
        <taxon>Dinosauria</taxon>
        <taxon>Saurischia</taxon>
        <taxon>Theropoda</taxon>
        <taxon>Coelurosauria</taxon>
        <taxon>Aves</taxon>
        <taxon>Neognathae</taxon>
        <taxon>Galloanserae</taxon>
        <taxon>Galliformes</taxon>
        <taxon>Phasianidae</taxon>
        <taxon>Phasianinae</taxon>
        <taxon>Pavo</taxon>
    </lineage>
</organism>
<evidence type="ECO:0000313" key="2">
    <source>
        <dbReference type="Proteomes" id="UP000694428"/>
    </source>
</evidence>
<proteinExistence type="predicted"/>
<evidence type="ECO:0000313" key="1">
    <source>
        <dbReference type="Ensembl" id="ENSPSTP00000005205.1"/>
    </source>
</evidence>
<keyword evidence="2" id="KW-1185">Reference proteome</keyword>
<accession>A0A8C9L6Q9</accession>
<name>A0A8C9L6Q9_PAVCR</name>
<reference evidence="1" key="1">
    <citation type="submission" date="2025-08" db="UniProtKB">
        <authorList>
            <consortium name="Ensembl"/>
        </authorList>
    </citation>
    <scope>IDENTIFICATION</scope>
</reference>
<dbReference type="Ensembl" id="ENSPSTT00000005468.1">
    <property type="protein sequence ID" value="ENSPSTP00000005205.1"/>
    <property type="gene ID" value="ENSPSTG00000003698.1"/>
</dbReference>
<sequence>MGSHIILLEVQRGQEPWVSCSGRASTASFHSLIWKIKQSHSVGLLITESLELEGPSKGHLIQLPCNEQGQDLEVHQVLRAPSSLTMSVSRDGASDTSLGNLFQCFTTLTVKSFPSV</sequence>
<dbReference type="Proteomes" id="UP000694428">
    <property type="component" value="Unplaced"/>
</dbReference>
<protein>
    <submittedName>
        <fullName evidence="1">Uncharacterized protein</fullName>
    </submittedName>
</protein>